<feature type="compositionally biased region" description="Basic residues" evidence="1">
    <location>
        <begin position="59"/>
        <end position="69"/>
    </location>
</feature>
<keyword evidence="5" id="KW-1185">Reference proteome</keyword>
<dbReference type="SMART" id="SM00367">
    <property type="entry name" value="LRR_CC"/>
    <property type="match status" value="5"/>
</dbReference>
<dbReference type="InterPro" id="IPR057207">
    <property type="entry name" value="FBXL15_LRR"/>
</dbReference>
<dbReference type="InterPro" id="IPR001810">
    <property type="entry name" value="F-box_dom"/>
</dbReference>
<evidence type="ECO:0000313" key="4">
    <source>
        <dbReference type="EMBL" id="ORY94836.1"/>
    </source>
</evidence>
<feature type="domain" description="F-box" evidence="3">
    <location>
        <begin position="77"/>
        <end position="122"/>
    </location>
</feature>
<dbReference type="Pfam" id="PF25372">
    <property type="entry name" value="DUF7885"/>
    <property type="match status" value="1"/>
</dbReference>
<dbReference type="Gene3D" id="1.20.1280.50">
    <property type="match status" value="1"/>
</dbReference>
<accession>A0A1X2H8E3</accession>
<dbReference type="InterPro" id="IPR006553">
    <property type="entry name" value="Leu-rich_rpt_Cys-con_subtyp"/>
</dbReference>
<reference evidence="4 5" key="1">
    <citation type="submission" date="2016-07" db="EMBL/GenBank/DDBJ databases">
        <title>Pervasive Adenine N6-methylation of Active Genes in Fungi.</title>
        <authorList>
            <consortium name="DOE Joint Genome Institute"/>
            <person name="Mondo S.J."/>
            <person name="Dannebaum R.O."/>
            <person name="Kuo R.C."/>
            <person name="Labutti K."/>
            <person name="Haridas S."/>
            <person name="Kuo A."/>
            <person name="Salamov A."/>
            <person name="Ahrendt S.R."/>
            <person name="Lipzen A."/>
            <person name="Sullivan W."/>
            <person name="Andreopoulos W.B."/>
            <person name="Clum A."/>
            <person name="Lindquist E."/>
            <person name="Daum C."/>
            <person name="Ramamoorthy G.K."/>
            <person name="Gryganskyi A."/>
            <person name="Culley D."/>
            <person name="Magnuson J.K."/>
            <person name="James T.Y."/>
            <person name="O'Malley M.A."/>
            <person name="Stajich J.E."/>
            <person name="Spatafora J.W."/>
            <person name="Visel A."/>
            <person name="Grigoriev I.V."/>
        </authorList>
    </citation>
    <scope>NUCLEOTIDE SEQUENCE [LARGE SCALE GENOMIC DNA]</scope>
    <source>
        <strain evidence="4 5">NRRL 2496</strain>
    </source>
</reference>
<dbReference type="Proteomes" id="UP000242180">
    <property type="component" value="Unassembled WGS sequence"/>
</dbReference>
<dbReference type="STRING" id="13706.A0A1X2H8E3"/>
<evidence type="ECO:0000259" key="3">
    <source>
        <dbReference type="PROSITE" id="PS50181"/>
    </source>
</evidence>
<organism evidence="4 5">
    <name type="scientific">Syncephalastrum racemosum</name>
    <name type="common">Filamentous fungus</name>
    <dbReference type="NCBI Taxonomy" id="13706"/>
    <lineage>
        <taxon>Eukaryota</taxon>
        <taxon>Fungi</taxon>
        <taxon>Fungi incertae sedis</taxon>
        <taxon>Mucoromycota</taxon>
        <taxon>Mucoromycotina</taxon>
        <taxon>Mucoromycetes</taxon>
        <taxon>Mucorales</taxon>
        <taxon>Syncephalastraceae</taxon>
        <taxon>Syncephalastrum</taxon>
    </lineage>
</organism>
<dbReference type="InParanoid" id="A0A1X2H8E3"/>
<feature type="chain" id="PRO_5012168376" description="F-box domain-containing protein" evidence="2">
    <location>
        <begin position="25"/>
        <end position="517"/>
    </location>
</feature>
<comment type="caution">
    <text evidence="4">The sequence shown here is derived from an EMBL/GenBank/DDBJ whole genome shotgun (WGS) entry which is preliminary data.</text>
</comment>
<name>A0A1X2H8E3_SYNRA</name>
<dbReference type="SUPFAM" id="SSF81383">
    <property type="entry name" value="F-box domain"/>
    <property type="match status" value="1"/>
</dbReference>
<protein>
    <recommendedName>
        <fullName evidence="3">F-box domain-containing protein</fullName>
    </recommendedName>
</protein>
<dbReference type="PROSITE" id="PS50181">
    <property type="entry name" value="FBOX"/>
    <property type="match status" value="1"/>
</dbReference>
<evidence type="ECO:0000256" key="2">
    <source>
        <dbReference type="SAM" id="SignalP"/>
    </source>
</evidence>
<dbReference type="GO" id="GO:0031146">
    <property type="term" value="P:SCF-dependent proteasomal ubiquitin-dependent protein catabolic process"/>
    <property type="evidence" value="ECO:0007669"/>
    <property type="project" value="TreeGrafter"/>
</dbReference>
<sequence length="517" mass="58502">MQSLLVFLCCLIESLLTILTRVSAFIQAVIDVATTTQPLNPQRRSFHQQQQQQQQQRRMVSRRRRISRRHQPSPPLVCYMETLPNELLVATFEQLDTRDRFHCTMVNRRWHALVTPLLWKAPVPSGPICSSLPPFVAAPFSGLHLRSRSITTSSASGSSCCNGSAGSCSSTTATLVDETMCWCCPEAAVKDDNETCCFVENFPLHLPKYGHAIQSIKLPPAMTSDCTLEHLVRFAPNLKELRLDDCSFITDNSLRCLAGARRLRTLSLRSMKRLTDHGLSYLEHCKGLNTLDLAGSRRITHRGVSRLALALPRLAILDIGDCIRVTDVEAVARACGTKLIHLGIARLHCSLEDVTRHCPQLISLDVAKSGERRKYSSSVNDALDSLLVALEQHQVDISNLSSQSYLQYRQRIQRAVESRDRKTEFRDLTRLVDRLPRLERLNISYWRGLTNDAVMTALRHNHNIQQLQLEGCKLLDCRAFGCDRKYCDHHSLSSLPCSSVFRSRERRRLTVQGLDCY</sequence>
<keyword evidence="2" id="KW-0732">Signal</keyword>
<feature type="compositionally biased region" description="Low complexity" evidence="1">
    <location>
        <begin position="41"/>
        <end position="58"/>
    </location>
</feature>
<proteinExistence type="predicted"/>
<dbReference type="PANTHER" id="PTHR13318">
    <property type="entry name" value="PARTNER OF PAIRED, ISOFORM B-RELATED"/>
    <property type="match status" value="1"/>
</dbReference>
<feature type="region of interest" description="Disordered" evidence="1">
    <location>
        <begin position="40"/>
        <end position="69"/>
    </location>
</feature>
<dbReference type="OMA" id="CTIRHIV"/>
<evidence type="ECO:0000313" key="5">
    <source>
        <dbReference type="Proteomes" id="UP000242180"/>
    </source>
</evidence>
<dbReference type="Pfam" id="PF12937">
    <property type="entry name" value="F-box-like"/>
    <property type="match status" value="1"/>
</dbReference>
<dbReference type="GO" id="GO:0019005">
    <property type="term" value="C:SCF ubiquitin ligase complex"/>
    <property type="evidence" value="ECO:0007669"/>
    <property type="project" value="TreeGrafter"/>
</dbReference>
<dbReference type="SUPFAM" id="SSF52047">
    <property type="entry name" value="RNI-like"/>
    <property type="match status" value="1"/>
</dbReference>
<evidence type="ECO:0000256" key="1">
    <source>
        <dbReference type="SAM" id="MobiDB-lite"/>
    </source>
</evidence>
<dbReference type="InterPro" id="IPR032675">
    <property type="entry name" value="LRR_dom_sf"/>
</dbReference>
<dbReference type="AlphaFoldDB" id="A0A1X2H8E3"/>
<dbReference type="OrthoDB" id="421226at2759"/>
<dbReference type="EMBL" id="MCGN01000007">
    <property type="protein sequence ID" value="ORY94836.1"/>
    <property type="molecule type" value="Genomic_DNA"/>
</dbReference>
<dbReference type="Gene3D" id="3.80.10.10">
    <property type="entry name" value="Ribonuclease Inhibitor"/>
    <property type="match status" value="2"/>
</dbReference>
<gene>
    <name evidence="4" type="ORF">BCR43DRAFT_494670</name>
</gene>
<feature type="signal peptide" evidence="2">
    <location>
        <begin position="1"/>
        <end position="24"/>
    </location>
</feature>
<dbReference type="InterPro" id="IPR036047">
    <property type="entry name" value="F-box-like_dom_sf"/>
</dbReference>